<dbReference type="Pfam" id="PF13456">
    <property type="entry name" value="RVT_3"/>
    <property type="match status" value="1"/>
</dbReference>
<dbReference type="Gene3D" id="3.30.420.10">
    <property type="entry name" value="Ribonuclease H-like superfamily/Ribonuclease H"/>
    <property type="match status" value="1"/>
</dbReference>
<name>A0ABQ4Z8P9_9ASTR</name>
<protein>
    <submittedName>
        <fullName evidence="9">RNA-directed DNA polymerase, eukaryota, reverse transcriptase zinc-binding domain protein</fullName>
    </submittedName>
</protein>
<evidence type="ECO:0000256" key="6">
    <source>
        <dbReference type="ARBA" id="ARBA00022918"/>
    </source>
</evidence>
<evidence type="ECO:0000313" key="9">
    <source>
        <dbReference type="EMBL" id="GJS86121.1"/>
    </source>
</evidence>
<comment type="caution">
    <text evidence="9">The sequence shown here is derived from an EMBL/GenBank/DDBJ whole genome shotgun (WGS) entry which is preliminary data.</text>
</comment>
<keyword evidence="2" id="KW-0548">Nucleotidyltransferase</keyword>
<evidence type="ECO:0000259" key="7">
    <source>
        <dbReference type="Pfam" id="PF13456"/>
    </source>
</evidence>
<keyword evidence="1" id="KW-0808">Transferase</keyword>
<accession>A0ABQ4Z8P9</accession>
<dbReference type="InterPro" id="IPR036397">
    <property type="entry name" value="RNaseH_sf"/>
</dbReference>
<evidence type="ECO:0000256" key="1">
    <source>
        <dbReference type="ARBA" id="ARBA00022679"/>
    </source>
</evidence>
<keyword evidence="10" id="KW-1185">Reference proteome</keyword>
<dbReference type="EMBL" id="BQNB010011100">
    <property type="protein sequence ID" value="GJS86121.1"/>
    <property type="molecule type" value="Genomic_DNA"/>
</dbReference>
<dbReference type="InterPro" id="IPR012337">
    <property type="entry name" value="RNaseH-like_sf"/>
</dbReference>
<keyword evidence="3" id="KW-0540">Nuclease</keyword>
<reference evidence="9" key="2">
    <citation type="submission" date="2022-01" db="EMBL/GenBank/DDBJ databases">
        <authorList>
            <person name="Yamashiro T."/>
            <person name="Shiraishi A."/>
            <person name="Satake H."/>
            <person name="Nakayama K."/>
        </authorList>
    </citation>
    <scope>NUCLEOTIDE SEQUENCE</scope>
</reference>
<reference evidence="9" key="1">
    <citation type="journal article" date="2022" name="Int. J. Mol. Sci.">
        <title>Draft Genome of Tanacetum Coccineum: Genomic Comparison of Closely Related Tanacetum-Family Plants.</title>
        <authorList>
            <person name="Yamashiro T."/>
            <person name="Shiraishi A."/>
            <person name="Nakayama K."/>
            <person name="Satake H."/>
        </authorList>
    </citation>
    <scope>NUCLEOTIDE SEQUENCE</scope>
</reference>
<organism evidence="9 10">
    <name type="scientific">Tanacetum coccineum</name>
    <dbReference type="NCBI Taxonomy" id="301880"/>
    <lineage>
        <taxon>Eukaryota</taxon>
        <taxon>Viridiplantae</taxon>
        <taxon>Streptophyta</taxon>
        <taxon>Embryophyta</taxon>
        <taxon>Tracheophyta</taxon>
        <taxon>Spermatophyta</taxon>
        <taxon>Magnoliopsida</taxon>
        <taxon>eudicotyledons</taxon>
        <taxon>Gunneridae</taxon>
        <taxon>Pentapetalae</taxon>
        <taxon>asterids</taxon>
        <taxon>campanulids</taxon>
        <taxon>Asterales</taxon>
        <taxon>Asteraceae</taxon>
        <taxon>Asteroideae</taxon>
        <taxon>Anthemideae</taxon>
        <taxon>Anthemidinae</taxon>
        <taxon>Tanacetum</taxon>
    </lineage>
</organism>
<dbReference type="PANTHER" id="PTHR48475:SF2">
    <property type="entry name" value="RIBONUCLEASE H"/>
    <property type="match status" value="1"/>
</dbReference>
<evidence type="ECO:0000259" key="8">
    <source>
        <dbReference type="Pfam" id="PF17917"/>
    </source>
</evidence>
<dbReference type="GO" id="GO:0003964">
    <property type="term" value="F:RNA-directed DNA polymerase activity"/>
    <property type="evidence" value="ECO:0007669"/>
    <property type="project" value="UniProtKB-KW"/>
</dbReference>
<dbReference type="InterPro" id="IPR002156">
    <property type="entry name" value="RNaseH_domain"/>
</dbReference>
<evidence type="ECO:0000256" key="4">
    <source>
        <dbReference type="ARBA" id="ARBA00022759"/>
    </source>
</evidence>
<proteinExistence type="predicted"/>
<evidence type="ECO:0000256" key="3">
    <source>
        <dbReference type="ARBA" id="ARBA00022722"/>
    </source>
</evidence>
<evidence type="ECO:0000256" key="5">
    <source>
        <dbReference type="ARBA" id="ARBA00022801"/>
    </source>
</evidence>
<keyword evidence="5" id="KW-0378">Hydrolase</keyword>
<evidence type="ECO:0000313" key="10">
    <source>
        <dbReference type="Proteomes" id="UP001151760"/>
    </source>
</evidence>
<dbReference type="InterPro" id="IPR041373">
    <property type="entry name" value="RT_RNaseH"/>
</dbReference>
<evidence type="ECO:0000256" key="2">
    <source>
        <dbReference type="ARBA" id="ARBA00022695"/>
    </source>
</evidence>
<sequence length="783" mass="88935">MLQQELGVLDSNIDKGIMTDDILIQRTEVCKSLKDMEKLYYLEMAQKAKIKWAVEGDENSKYFHGILNKKRNQLAIYGVLADGVWEERPDTVKQEFLNHFRNRFEQPNSIRPTLDMEFPNRLSIIQKEDLEAVVSVEEIKKVIDYIHQAANRIGCGILKTPFTYLGSKVGGNMCRICSWDEVVDKLIARLQMENETSDRRKLKKALGQWSKVLASKEKGGLGVSSFYALNRALMFKWVWRFKTQKDLLWSRVIKALHGDNGRIGNCSRIGYKSVWCDIIREVEVVKAHGFDLYSYIQKKIGNGENTSFWDDVWIGDTPLKSKFSRLYALEDSKRISVASKMAQENWSGSFRRVPRSGAEQAQMEELIVLLEGTTLGNSNDRWYWSLEGSGLAIPSILCPSCGVIVETTSHVFFQCELAKDHLPKGGQLWNEPLREASWKLSKYPVELGAYNIAYEPRSAMKGQILVDFLSEALVGTPTEEFFRISAKCPNKVKNGEGGPSLTSMGHRTLKDLGQANYVIREIHIRSCRMHIGASHRLHHKMDRSKTIGHDHQKGVKNKCSMENIAERNYAPLEKLALSLLHMSRRLRRYFEAHPIKVITDQPLKQILNKAQASGKLAKYSVELGAYNIAYEPRSAMKGQVLVDFLSEALVETPTSEFFRLPAKCPNKVDMERWTLFTDGASNSKGSRAGLVVISPSGVEFTYALRLNFASINNEAEYEALLAGLRMAKKIKVRNIDVKLATHAFDHLTKKVLVEVLAERSTDQKEVGAIVEEEEDNWMTPIIR</sequence>
<dbReference type="PANTHER" id="PTHR48475">
    <property type="entry name" value="RIBONUCLEASE H"/>
    <property type="match status" value="1"/>
</dbReference>
<dbReference type="SUPFAM" id="SSF53098">
    <property type="entry name" value="Ribonuclease H-like"/>
    <property type="match status" value="1"/>
</dbReference>
<keyword evidence="6 9" id="KW-0695">RNA-directed DNA polymerase</keyword>
<dbReference type="Proteomes" id="UP001151760">
    <property type="component" value="Unassembled WGS sequence"/>
</dbReference>
<gene>
    <name evidence="9" type="ORF">Tco_0752662</name>
</gene>
<keyword evidence="4" id="KW-0255">Endonuclease</keyword>
<feature type="domain" description="RNase H type-1" evidence="7">
    <location>
        <begin position="677"/>
        <end position="739"/>
    </location>
</feature>
<dbReference type="Pfam" id="PF17917">
    <property type="entry name" value="RT_RNaseH"/>
    <property type="match status" value="1"/>
</dbReference>
<feature type="domain" description="Reverse transcriptase RNase H-like" evidence="8">
    <location>
        <begin position="563"/>
        <end position="626"/>
    </location>
</feature>